<evidence type="ECO:0000313" key="4">
    <source>
        <dbReference type="Proteomes" id="UP001155079"/>
    </source>
</evidence>
<dbReference type="Pfam" id="PF03797">
    <property type="entry name" value="Autotransporter"/>
    <property type="match status" value="1"/>
</dbReference>
<keyword evidence="4" id="KW-1185">Reference proteome</keyword>
<evidence type="ECO:0000259" key="2">
    <source>
        <dbReference type="PROSITE" id="PS51208"/>
    </source>
</evidence>
<dbReference type="SMART" id="SM00869">
    <property type="entry name" value="Autotransporter"/>
    <property type="match status" value="1"/>
</dbReference>
<dbReference type="Gene3D" id="2.60.40.10">
    <property type="entry name" value="Immunoglobulins"/>
    <property type="match status" value="5"/>
</dbReference>
<dbReference type="Gene3D" id="2.60.40.3440">
    <property type="match status" value="1"/>
</dbReference>
<evidence type="ECO:0000313" key="3">
    <source>
        <dbReference type="EMBL" id="MCM2399653.1"/>
    </source>
</evidence>
<dbReference type="RefSeq" id="WP_250943572.1">
    <property type="nucleotide sequence ID" value="NZ_JAMQAY010000001.1"/>
</dbReference>
<organism evidence="3 4">
    <name type="scientific">Ciceribacter sichuanensis</name>
    <dbReference type="NCBI Taxonomy" id="2949647"/>
    <lineage>
        <taxon>Bacteria</taxon>
        <taxon>Pseudomonadati</taxon>
        <taxon>Pseudomonadota</taxon>
        <taxon>Alphaproteobacteria</taxon>
        <taxon>Hyphomicrobiales</taxon>
        <taxon>Rhizobiaceae</taxon>
        <taxon>Ciceribacter</taxon>
    </lineage>
</organism>
<comment type="caution">
    <text evidence="3">The sequence shown here is derived from an EMBL/GenBank/DDBJ whole genome shotgun (WGS) entry which is preliminary data.</text>
</comment>
<dbReference type="NCBIfam" id="NF012211">
    <property type="entry name" value="tand_rpt_95"/>
    <property type="match status" value="1"/>
</dbReference>
<dbReference type="SUPFAM" id="SSF49313">
    <property type="entry name" value="Cadherin-like"/>
    <property type="match status" value="5"/>
</dbReference>
<proteinExistence type="predicted"/>
<dbReference type="PROSITE" id="PS51208">
    <property type="entry name" value="AUTOTRANSPORTER"/>
    <property type="match status" value="1"/>
</dbReference>
<gene>
    <name evidence="3" type="ORF">NBH20_00645</name>
</gene>
<dbReference type="Gene3D" id="2.40.128.130">
    <property type="entry name" value="Autotransporter beta-domain"/>
    <property type="match status" value="1"/>
</dbReference>
<feature type="chain" id="PRO_5045130662" evidence="1">
    <location>
        <begin position="34"/>
        <end position="1361"/>
    </location>
</feature>
<feature type="signal peptide" evidence="1">
    <location>
        <begin position="1"/>
        <end position="33"/>
    </location>
</feature>
<dbReference type="InterPro" id="IPR036709">
    <property type="entry name" value="Autotransporte_beta_dom_sf"/>
</dbReference>
<dbReference type="InterPro" id="IPR005546">
    <property type="entry name" value="Autotransporte_beta"/>
</dbReference>
<accession>A0ABT0V216</accession>
<dbReference type="SUPFAM" id="SSF103515">
    <property type="entry name" value="Autotransporter"/>
    <property type="match status" value="1"/>
</dbReference>
<protein>
    <submittedName>
        <fullName evidence="3">Ig domain-containing protein</fullName>
    </submittedName>
</protein>
<evidence type="ECO:0000256" key="1">
    <source>
        <dbReference type="SAM" id="SignalP"/>
    </source>
</evidence>
<sequence>MSIAITHLLRRLAAKALATLALIICLSQTSAKATDLYYEVYSGESVRLVVNAYGQNAVGYDYPNGLHGTATGAPDGTADLIYTSNAGYVGQEVIVTTAYGGANYEIPVASDTHHITVKPRITFSASSWPNGKKGAVYSQSVTASYSASSTAVTYSLADGSLPTGLSLDGSTGTISGTPTTTGSWTFTYRAVNGDGYSSSQSMTLKIAPSATDLSTTVAANSSGNTIAFAVSGSEQVSAVSAPSHGSTGLSGSTATYTPTAGYSGSDSFTYLVTDSATGLSSAATVTITVTAPTVAISPSTLPAGTAAVAYSQTLSGNNGTAPYAFVVTSGSLPAGLTLATNGTLSGIPTSEESQTFTVTATDHYGATGSQSYTVAIAIAAPVAGDTSATIAANSGSNAIALNLSGGAASTVTVETAAAHGTATASGAAISYTPTPGYSGSDSFTYTATNATGTSTAATVTITVTAPTVAISPSTLPAGTAAVAYSQTLSAANGTAPYIFAVTSGSLPAGLTLSTGGTLSGTPTTEETRTFTITVTDFHGATGNQSYTVAIAIAAPVASDTSTTVAANSSDNPIALNLSGGAASTVAIANAPGHGNATVSGAAITYTPTPGYSGSDSFTYTATNASGTSTAATVSVTVTAPTVAILPSSLPRGTAAVAYSQSITANNGTAPYTFAVTSGSLPAGLTLATDGKLAGTPTAEGSQTFTVTATDAYGATGSQSYTVAIAVAAPLAADVSATVAANSSNNAITLNLSGGAVSTVAIETAPGHGTATASGASIAYTPTAGYSGSDSFTYIATNASGTSAAATVTITVTAPTLALSPTGHFTLRENEAFSQTFTASNGGAPYSYAITGSLPAGISFNAASATLSGNPTVSGEFPLTLTVTDTYGATTSASVILAIGDALPVAPSMSSVTTSGLTTTVDLTEGATGGPFTGADLVSLSPPSAGTATIILGDTAAVDSSAAIASAIREGRYRLRFTASPTFSGNAVATYTLTSATGVSAPATVTFSVTARPDLSADADLAGLVKAQAEAAKRLADSQIDNVQQHLKSLRGRQCLENSLGISLTDTADGQAPISGSAGCSPIAGGDLAFWSGGSIDLGDTSGRDGASDIDHTTVSLTAGLDYRLTDTFIGGVAIGFSRDRSDIGDKGTTSVNKAASATLYGLYQPGGGFFIDGLLGAGILDFDSLRITSVTGQEAEANRSGRQFYAAVTGGYDYRIGEVSLSSYGRLSGSRSILDSVEETGTEWENALIGRQQADSFTATLGLSLGYDIDLESAVLTPELTLDFSHDFLSSSDTTVTYADSGWPIDYVIPGSDNSRDRLTVGFGLTLVASETGTMTGRYSATLDRDGLQSQRFNVDLSRKF</sequence>
<dbReference type="Proteomes" id="UP001155079">
    <property type="component" value="Unassembled WGS sequence"/>
</dbReference>
<dbReference type="PANTHER" id="PTHR37494">
    <property type="entry name" value="HEMAGGLUTININ"/>
    <property type="match status" value="1"/>
</dbReference>
<reference evidence="3 4" key="1">
    <citation type="submission" date="2022-06" db="EMBL/GenBank/DDBJ databases">
        <authorList>
            <person name="Sun Q."/>
        </authorList>
    </citation>
    <scope>NUCLEOTIDE SEQUENCE [LARGE SCALE GENOMIC DNA]</scope>
    <source>
        <strain evidence="3 4">S153</strain>
    </source>
</reference>
<keyword evidence="1" id="KW-0732">Signal</keyword>
<dbReference type="Pfam" id="PF05345">
    <property type="entry name" value="He_PIG"/>
    <property type="match status" value="5"/>
</dbReference>
<dbReference type="PANTHER" id="PTHR37494:SF1">
    <property type="entry name" value="STAPHYLOCOCCUS AUREUS SURFACE PROTEIN A"/>
    <property type="match status" value="1"/>
</dbReference>
<name>A0ABT0V216_9HYPH</name>
<dbReference type="InterPro" id="IPR015919">
    <property type="entry name" value="Cadherin-like_sf"/>
</dbReference>
<feature type="domain" description="Autotransporter" evidence="2">
    <location>
        <begin position="1082"/>
        <end position="1361"/>
    </location>
</feature>
<dbReference type="InterPro" id="IPR013783">
    <property type="entry name" value="Ig-like_fold"/>
</dbReference>
<dbReference type="Pfam" id="PF17963">
    <property type="entry name" value="Big_9"/>
    <property type="match status" value="4"/>
</dbReference>
<dbReference type="EMBL" id="JAMQAY010000001">
    <property type="protein sequence ID" value="MCM2399653.1"/>
    <property type="molecule type" value="Genomic_DNA"/>
</dbReference>